<reference evidence="1 2" key="1">
    <citation type="submission" date="2024-06" db="EMBL/GenBank/DDBJ databases">
        <title>Pangenomics to understand the prophage dynamics in the radiating lineages of P. brasiliense.</title>
        <authorList>
            <person name="Pardeshi L.A."/>
            <person name="Van Duivenbode I."/>
            <person name="Jonkheer E.M."/>
            <person name="Pel M.J.C."/>
            <person name="Kupczok A."/>
            <person name="De Ridder D."/>
            <person name="Smit S."/>
            <person name="Van Der Lee T.J."/>
        </authorList>
    </citation>
    <scope>NUCLEOTIDE SEQUENCE [LARGE SCALE GENOMIC DNA]</scope>
    <source>
        <strain evidence="1 2">PD 8607</strain>
    </source>
</reference>
<keyword evidence="2" id="KW-1185">Reference proteome</keyword>
<organism evidence="1 2">
    <name type="scientific">Pectobacterium polonicum</name>
    <dbReference type="NCBI Taxonomy" id="2485124"/>
    <lineage>
        <taxon>Bacteria</taxon>
        <taxon>Pseudomonadati</taxon>
        <taxon>Pseudomonadota</taxon>
        <taxon>Gammaproteobacteria</taxon>
        <taxon>Enterobacterales</taxon>
        <taxon>Pectobacteriaceae</taxon>
        <taxon>Pectobacterium</taxon>
    </lineage>
</organism>
<sequence length="173" mass="19355">MVGYSAAIRQLDSGKYDHHLPTGMRLIAEIWDADEKGYFTPTDEQMAIIWRWMVACLFIWEQQDKNGIADIPNEDGGIDRAAIYSGKYGAISIYPATERFSLASHIEGIAIEKYGTTEGLKLAIRMYQDMTETDPDRDVMCLSPMGRDGLTMLHDGFIEMLNTEGMPAAPTAH</sequence>
<gene>
    <name evidence="1" type="ORF">ABRQ07_22375</name>
</gene>
<protein>
    <submittedName>
        <fullName evidence="1">Uncharacterized protein</fullName>
    </submittedName>
</protein>
<dbReference type="Proteomes" id="UP001463408">
    <property type="component" value="Unassembled WGS sequence"/>
</dbReference>
<name>A0ABV1PGM2_9GAMM</name>
<proteinExistence type="predicted"/>
<comment type="caution">
    <text evidence="1">The sequence shown here is derived from an EMBL/GenBank/DDBJ whole genome shotgun (WGS) entry which is preliminary data.</text>
</comment>
<evidence type="ECO:0000313" key="1">
    <source>
        <dbReference type="EMBL" id="MEQ9940316.1"/>
    </source>
</evidence>
<dbReference type="EMBL" id="JBEHEF010000034">
    <property type="protein sequence ID" value="MEQ9940316.1"/>
    <property type="molecule type" value="Genomic_DNA"/>
</dbReference>
<dbReference type="RefSeq" id="WP_349962323.1">
    <property type="nucleotide sequence ID" value="NZ_JBEHEF010000034.1"/>
</dbReference>
<evidence type="ECO:0000313" key="2">
    <source>
        <dbReference type="Proteomes" id="UP001463408"/>
    </source>
</evidence>
<accession>A0ABV1PGM2</accession>